<dbReference type="AlphaFoldDB" id="A0A5A8CWL9"/>
<evidence type="ECO:0000259" key="4">
    <source>
        <dbReference type="Pfam" id="PF14257"/>
    </source>
</evidence>
<dbReference type="InterPro" id="IPR025645">
    <property type="entry name" value="DUF4349"/>
</dbReference>
<evidence type="ECO:0000313" key="11">
    <source>
        <dbReference type="Proteomes" id="UP000324907"/>
    </source>
</evidence>
<dbReference type="EMBL" id="VLTO01000007">
    <property type="protein sequence ID" value="KAA0176592.1"/>
    <property type="molecule type" value="Genomic_DNA"/>
</dbReference>
<proteinExistence type="predicted"/>
<evidence type="ECO:0000313" key="7">
    <source>
        <dbReference type="EMBL" id="KAA0168986.1"/>
    </source>
</evidence>
<evidence type="ECO:0000256" key="1">
    <source>
        <dbReference type="SAM" id="Coils"/>
    </source>
</evidence>
<feature type="region of interest" description="Disordered" evidence="2">
    <location>
        <begin position="92"/>
        <end position="111"/>
    </location>
</feature>
<evidence type="ECO:0000256" key="3">
    <source>
        <dbReference type="SAM" id="Phobius"/>
    </source>
</evidence>
<feature type="coiled-coil region" evidence="1">
    <location>
        <begin position="183"/>
        <end position="210"/>
    </location>
</feature>
<dbReference type="EMBL" id="VLTN01000002">
    <property type="protein sequence ID" value="KAA0157148.1"/>
    <property type="molecule type" value="Genomic_DNA"/>
</dbReference>
<name>A0A5A8CWL9_CAFRO</name>
<keyword evidence="3" id="KW-0472">Membrane</keyword>
<evidence type="ECO:0000313" key="10">
    <source>
        <dbReference type="Proteomes" id="UP000323011"/>
    </source>
</evidence>
<evidence type="ECO:0000313" key="9">
    <source>
        <dbReference type="Proteomes" id="UP000322899"/>
    </source>
</evidence>
<dbReference type="EMBL" id="VLTM01000001">
    <property type="protein sequence ID" value="KAA0168986.1"/>
    <property type="molecule type" value="Genomic_DNA"/>
</dbReference>
<reference evidence="9 10" key="1">
    <citation type="submission" date="2019-07" db="EMBL/GenBank/DDBJ databases">
        <title>Genomes of Cafeteria roenbergensis.</title>
        <authorList>
            <person name="Fischer M.G."/>
            <person name="Hackl T."/>
            <person name="Roman M."/>
        </authorList>
    </citation>
    <scope>NUCLEOTIDE SEQUENCE [LARGE SCALE GENOMIC DNA]</scope>
    <source>
        <strain evidence="5 10">BVI</strain>
        <strain evidence="7 12">Cflag</strain>
        <strain evidence="8 9">E4-10P</strain>
        <strain evidence="6 11">RCC970-E3</strain>
    </source>
</reference>
<evidence type="ECO:0000313" key="12">
    <source>
        <dbReference type="Proteomes" id="UP000325113"/>
    </source>
</evidence>
<comment type="caution">
    <text evidence="5">The sequence shown here is derived from an EMBL/GenBank/DDBJ whole genome shotgun (WGS) entry which is preliminary data.</text>
</comment>
<protein>
    <recommendedName>
        <fullName evidence="4">DUF4349 domain-containing protein</fullName>
    </recommendedName>
</protein>
<dbReference type="Proteomes" id="UP000323011">
    <property type="component" value="Unassembled WGS sequence"/>
</dbReference>
<organism evidence="5 10">
    <name type="scientific">Cafeteria roenbergensis</name>
    <name type="common">Marine flagellate</name>
    <dbReference type="NCBI Taxonomy" id="33653"/>
    <lineage>
        <taxon>Eukaryota</taxon>
        <taxon>Sar</taxon>
        <taxon>Stramenopiles</taxon>
        <taxon>Bigyra</taxon>
        <taxon>Opalozoa</taxon>
        <taxon>Bicosoecida</taxon>
        <taxon>Cafeteriaceae</taxon>
        <taxon>Cafeteria</taxon>
    </lineage>
</organism>
<keyword evidence="3" id="KW-1133">Transmembrane helix</keyword>
<evidence type="ECO:0000313" key="5">
    <source>
        <dbReference type="EMBL" id="KAA0157148.1"/>
    </source>
</evidence>
<feature type="domain" description="DUF4349" evidence="4">
    <location>
        <begin position="59"/>
        <end position="276"/>
    </location>
</feature>
<dbReference type="Proteomes" id="UP000322899">
    <property type="component" value="Unassembled WGS sequence"/>
</dbReference>
<keyword evidence="1" id="KW-0175">Coiled coil</keyword>
<gene>
    <name evidence="8" type="ORF">FNF27_01873</name>
    <name evidence="6" type="ORF">FNF28_05526</name>
    <name evidence="5" type="ORF">FNF29_00500</name>
    <name evidence="7" type="ORF">FNF31_00147</name>
</gene>
<sequence>MASVHGEMNEMAGGAAPMMAMSMSRASAPAFGAAHQAADMQAPPPAQPQTEPLANDAGRVLVKNGHMSLIVESVEDAAGAVEEQALKLGGFTTSQHRGSSSGPAAGGKANFMSGSVTVRVPAKRFADLRGAVRKVGLWVESENENVDDVTDQFFDTKSRIRVLQSTVARLEAFIDKASSSSDVANLFQQVTRHQERLESLQGQLRRYSDQASLSTLTVSLSRRQDAPDPEAPDFWSPLKTLLVAAQALGAAARWCVDAGIWAIVFGLPAVFLLGLLLFAANGLARRFGVAIWPWGAATPAARSRDS</sequence>
<dbReference type="Proteomes" id="UP000324907">
    <property type="component" value="Unassembled WGS sequence"/>
</dbReference>
<dbReference type="Proteomes" id="UP000325113">
    <property type="component" value="Unassembled WGS sequence"/>
</dbReference>
<keyword evidence="10" id="KW-1185">Reference proteome</keyword>
<dbReference type="Pfam" id="PF14257">
    <property type="entry name" value="DUF4349"/>
    <property type="match status" value="1"/>
</dbReference>
<accession>A0A5A8CWL9</accession>
<feature type="compositionally biased region" description="Low complexity" evidence="2">
    <location>
        <begin position="98"/>
        <end position="109"/>
    </location>
</feature>
<evidence type="ECO:0000313" key="6">
    <source>
        <dbReference type="EMBL" id="KAA0160209.1"/>
    </source>
</evidence>
<dbReference type="EMBL" id="VLTL01000113">
    <property type="protein sequence ID" value="KAA0160209.1"/>
    <property type="molecule type" value="Genomic_DNA"/>
</dbReference>
<feature type="transmembrane region" description="Helical" evidence="3">
    <location>
        <begin position="258"/>
        <end position="278"/>
    </location>
</feature>
<evidence type="ECO:0000313" key="8">
    <source>
        <dbReference type="EMBL" id="KAA0176592.1"/>
    </source>
</evidence>
<keyword evidence="3" id="KW-0812">Transmembrane</keyword>
<evidence type="ECO:0000256" key="2">
    <source>
        <dbReference type="SAM" id="MobiDB-lite"/>
    </source>
</evidence>